<dbReference type="RefSeq" id="WP_109461558.1">
    <property type="nucleotide sequence ID" value="NZ_QFBC01000019.1"/>
</dbReference>
<dbReference type="AlphaFoldDB" id="A0A2U2DHZ9"/>
<dbReference type="GO" id="GO:0005524">
    <property type="term" value="F:ATP binding"/>
    <property type="evidence" value="ECO:0007669"/>
    <property type="project" value="UniProtKB-KW"/>
</dbReference>
<dbReference type="Pfam" id="PF07568">
    <property type="entry name" value="HisKA_2"/>
    <property type="match status" value="1"/>
</dbReference>
<dbReference type="SMART" id="SM00065">
    <property type="entry name" value="GAF"/>
    <property type="match status" value="1"/>
</dbReference>
<evidence type="ECO:0000313" key="10">
    <source>
        <dbReference type="Proteomes" id="UP000245252"/>
    </source>
</evidence>
<dbReference type="EC" id="2.7.13.3" evidence="2"/>
<evidence type="ECO:0000313" key="9">
    <source>
        <dbReference type="EMBL" id="PWE52943.1"/>
    </source>
</evidence>
<gene>
    <name evidence="9" type="ORF">DEM27_28045</name>
</gene>
<dbReference type="EMBL" id="QFBC01000019">
    <property type="protein sequence ID" value="PWE52943.1"/>
    <property type="molecule type" value="Genomic_DNA"/>
</dbReference>
<keyword evidence="10" id="KW-1185">Reference proteome</keyword>
<dbReference type="InterPro" id="IPR029016">
    <property type="entry name" value="GAF-like_dom_sf"/>
</dbReference>
<comment type="caution">
    <text evidence="9">The sequence shown here is derived from an EMBL/GenBank/DDBJ whole genome shotgun (WGS) entry which is preliminary data.</text>
</comment>
<proteinExistence type="predicted"/>
<dbReference type="InterPro" id="IPR003594">
    <property type="entry name" value="HATPase_dom"/>
</dbReference>
<evidence type="ECO:0000259" key="8">
    <source>
        <dbReference type="PROSITE" id="PS50109"/>
    </source>
</evidence>
<dbReference type="GO" id="GO:0004673">
    <property type="term" value="F:protein histidine kinase activity"/>
    <property type="evidence" value="ECO:0007669"/>
    <property type="project" value="UniProtKB-EC"/>
</dbReference>
<dbReference type="SUPFAM" id="SSF55781">
    <property type="entry name" value="GAF domain-like"/>
    <property type="match status" value="1"/>
</dbReference>
<organism evidence="9 10">
    <name type="scientific">Metarhizobium album</name>
    <dbReference type="NCBI Taxonomy" id="2182425"/>
    <lineage>
        <taxon>Bacteria</taxon>
        <taxon>Pseudomonadati</taxon>
        <taxon>Pseudomonadota</taxon>
        <taxon>Alphaproteobacteria</taxon>
        <taxon>Hyphomicrobiales</taxon>
        <taxon>Rhizobiaceae</taxon>
        <taxon>Metarhizobium</taxon>
    </lineage>
</organism>
<dbReference type="Pfam" id="PF01590">
    <property type="entry name" value="GAF"/>
    <property type="match status" value="1"/>
</dbReference>
<comment type="catalytic activity">
    <reaction evidence="1">
        <text>ATP + protein L-histidine = ADP + protein N-phospho-L-histidine.</text>
        <dbReference type="EC" id="2.7.13.3"/>
    </reaction>
</comment>
<dbReference type="SMART" id="SM00911">
    <property type="entry name" value="HWE_HK"/>
    <property type="match status" value="1"/>
</dbReference>
<evidence type="ECO:0000256" key="5">
    <source>
        <dbReference type="ARBA" id="ARBA00022741"/>
    </source>
</evidence>
<evidence type="ECO:0000256" key="1">
    <source>
        <dbReference type="ARBA" id="ARBA00000085"/>
    </source>
</evidence>
<dbReference type="PROSITE" id="PS50109">
    <property type="entry name" value="HIS_KIN"/>
    <property type="match status" value="1"/>
</dbReference>
<dbReference type="Proteomes" id="UP000245252">
    <property type="component" value="Unassembled WGS sequence"/>
</dbReference>
<dbReference type="InterPro" id="IPR005467">
    <property type="entry name" value="His_kinase_dom"/>
</dbReference>
<dbReference type="PANTHER" id="PTHR41523">
    <property type="entry name" value="TWO-COMPONENT SYSTEM SENSOR PROTEIN"/>
    <property type="match status" value="1"/>
</dbReference>
<dbReference type="InterPro" id="IPR011102">
    <property type="entry name" value="Sig_transdc_His_kinase_HWE"/>
</dbReference>
<dbReference type="Pfam" id="PF02518">
    <property type="entry name" value="HATPase_c"/>
    <property type="match status" value="1"/>
</dbReference>
<evidence type="ECO:0000256" key="7">
    <source>
        <dbReference type="ARBA" id="ARBA00022840"/>
    </source>
</evidence>
<dbReference type="InterPro" id="IPR003018">
    <property type="entry name" value="GAF"/>
</dbReference>
<keyword evidence="5" id="KW-0547">Nucleotide-binding</keyword>
<dbReference type="Gene3D" id="3.30.450.40">
    <property type="match status" value="1"/>
</dbReference>
<keyword evidence="6 9" id="KW-0418">Kinase</keyword>
<accession>A0A2U2DHZ9</accession>
<dbReference type="InterPro" id="IPR011495">
    <property type="entry name" value="Sig_transdc_His_kin_sub2_dim/P"/>
</dbReference>
<protein>
    <recommendedName>
        <fullName evidence="2">histidine kinase</fullName>
        <ecNumber evidence="2">2.7.13.3</ecNumber>
    </recommendedName>
</protein>
<dbReference type="InterPro" id="IPR036890">
    <property type="entry name" value="HATPase_C_sf"/>
</dbReference>
<feature type="domain" description="Histidine kinase" evidence="8">
    <location>
        <begin position="205"/>
        <end position="395"/>
    </location>
</feature>
<dbReference type="PANTHER" id="PTHR41523:SF8">
    <property type="entry name" value="ETHYLENE RESPONSE SENSOR PROTEIN"/>
    <property type="match status" value="1"/>
</dbReference>
<keyword evidence="7" id="KW-0067">ATP-binding</keyword>
<dbReference type="Gene3D" id="3.30.565.10">
    <property type="entry name" value="Histidine kinase-like ATPase, C-terminal domain"/>
    <property type="match status" value="1"/>
</dbReference>
<dbReference type="SMART" id="SM00387">
    <property type="entry name" value="HATPase_c"/>
    <property type="match status" value="1"/>
</dbReference>
<keyword evidence="4" id="KW-0808">Transferase</keyword>
<name>A0A2U2DHZ9_9HYPH</name>
<evidence type="ECO:0000256" key="6">
    <source>
        <dbReference type="ARBA" id="ARBA00022777"/>
    </source>
</evidence>
<sequence>MPELDIHEEASPHPDVKPLHEELSYRLRQQRIAADFGYLALKTEDLGELLQEAARLSAVGLNATHAKYLQHLGHGAGFLVTAGVGWKPGVVGEAKVGDDLESPAGYAFHTEKAVISNHLANEERFRTPTLLVEHGIKRALNVIIRSESKSYGVLEVDSPGEGRFDEEDVAFMESFASILGVAMQREERDMKLREAVRHQEVLTQEASHRVKNSLSIVAGLLSMQARSADNEDVSRALRDAGHRVQTVAAVHDRLWRHNDVRSVDLSSFLSELCDQLGAAGTGAAIHCRGETVKINTDQAVTIGLLVNELVTNAIKYAFADHAGEVNVQVASTKDGHLRLSVQDNGAGLPETFDPNGKNGLGVKLIRSLSKQLGGVPAWETLDPGTRFALDFVPVKPQ</sequence>
<dbReference type="InterPro" id="IPR004358">
    <property type="entry name" value="Sig_transdc_His_kin-like_C"/>
</dbReference>
<keyword evidence="3" id="KW-0597">Phosphoprotein</keyword>
<dbReference type="SUPFAM" id="SSF55874">
    <property type="entry name" value="ATPase domain of HSP90 chaperone/DNA topoisomerase II/histidine kinase"/>
    <property type="match status" value="1"/>
</dbReference>
<evidence type="ECO:0000256" key="2">
    <source>
        <dbReference type="ARBA" id="ARBA00012438"/>
    </source>
</evidence>
<evidence type="ECO:0000256" key="3">
    <source>
        <dbReference type="ARBA" id="ARBA00022553"/>
    </source>
</evidence>
<reference evidence="9 10" key="1">
    <citation type="submission" date="2018-05" db="EMBL/GenBank/DDBJ databases">
        <title>The draft genome of strain NS-104.</title>
        <authorList>
            <person name="Hang P."/>
            <person name="Jiang J."/>
        </authorList>
    </citation>
    <scope>NUCLEOTIDE SEQUENCE [LARGE SCALE GENOMIC DNA]</scope>
    <source>
        <strain evidence="9 10">NS-104</strain>
    </source>
</reference>
<dbReference type="PRINTS" id="PR00344">
    <property type="entry name" value="BCTRLSENSOR"/>
</dbReference>
<evidence type="ECO:0000256" key="4">
    <source>
        <dbReference type="ARBA" id="ARBA00022679"/>
    </source>
</evidence>
<dbReference type="OrthoDB" id="341208at2"/>